<dbReference type="Proteomes" id="UP000283387">
    <property type="component" value="Unassembled WGS sequence"/>
</dbReference>
<sequence>MIRTPYSKVLALLFILTVISLKGLACEIEFTVGGEKKVYSAGDVVIVELTVVNTHRDCHENIDDAKIMADGCKIAAATPWKEIKPGTYTRKLKVVVLPGNDIEFQIACKRTCDKDGGFGKITLQKKS</sequence>
<protein>
    <submittedName>
        <fullName evidence="1">Uncharacterized protein</fullName>
    </submittedName>
</protein>
<keyword evidence="2" id="KW-1185">Reference proteome</keyword>
<accession>A0A419VUY7</accession>
<dbReference type="EMBL" id="RAPN01000005">
    <property type="protein sequence ID" value="RKD85967.1"/>
    <property type="molecule type" value="Genomic_DNA"/>
</dbReference>
<gene>
    <name evidence="1" type="ORF">BC643_4283</name>
</gene>
<proteinExistence type="predicted"/>
<dbReference type="OrthoDB" id="1122901at2"/>
<name>A0A419VUY7_9BACT</name>
<reference evidence="1 2" key="1">
    <citation type="submission" date="2018-09" db="EMBL/GenBank/DDBJ databases">
        <title>Genomic Encyclopedia of Archaeal and Bacterial Type Strains, Phase II (KMG-II): from individual species to whole genera.</title>
        <authorList>
            <person name="Goeker M."/>
        </authorList>
    </citation>
    <scope>NUCLEOTIDE SEQUENCE [LARGE SCALE GENOMIC DNA]</scope>
    <source>
        <strain evidence="1 2">DSM 27148</strain>
    </source>
</reference>
<dbReference type="RefSeq" id="WP_147377297.1">
    <property type="nucleotide sequence ID" value="NZ_RAPN01000005.1"/>
</dbReference>
<evidence type="ECO:0000313" key="2">
    <source>
        <dbReference type="Proteomes" id="UP000283387"/>
    </source>
</evidence>
<evidence type="ECO:0000313" key="1">
    <source>
        <dbReference type="EMBL" id="RKD85967.1"/>
    </source>
</evidence>
<comment type="caution">
    <text evidence="1">The sequence shown here is derived from an EMBL/GenBank/DDBJ whole genome shotgun (WGS) entry which is preliminary data.</text>
</comment>
<dbReference type="AlphaFoldDB" id="A0A419VUY7"/>
<organism evidence="1 2">
    <name type="scientific">Mangrovibacterium diazotrophicum</name>
    <dbReference type="NCBI Taxonomy" id="1261403"/>
    <lineage>
        <taxon>Bacteria</taxon>
        <taxon>Pseudomonadati</taxon>
        <taxon>Bacteroidota</taxon>
        <taxon>Bacteroidia</taxon>
        <taxon>Marinilabiliales</taxon>
        <taxon>Prolixibacteraceae</taxon>
        <taxon>Mangrovibacterium</taxon>
    </lineage>
</organism>